<dbReference type="PANTHER" id="PTHR43806">
    <property type="entry name" value="PEPTIDASE S8"/>
    <property type="match status" value="1"/>
</dbReference>
<keyword evidence="2" id="KW-0134">Cell wall</keyword>
<feature type="domain" description="PA" evidence="13">
    <location>
        <begin position="362"/>
        <end position="433"/>
    </location>
</feature>
<dbReference type="EMBL" id="PJQM01001044">
    <property type="protein sequence ID" value="RCI03374.1"/>
    <property type="molecule type" value="Genomic_DNA"/>
</dbReference>
<feature type="active site" description="Charge relay system" evidence="8 9">
    <location>
        <position position="196"/>
    </location>
</feature>
<dbReference type="Gene3D" id="3.40.50.200">
    <property type="entry name" value="Peptidase S8/S53 domain"/>
    <property type="match status" value="1"/>
</dbReference>
<dbReference type="GO" id="GO:0005615">
    <property type="term" value="C:extracellular space"/>
    <property type="evidence" value="ECO:0007669"/>
    <property type="project" value="TreeGrafter"/>
</dbReference>
<dbReference type="InterPro" id="IPR046450">
    <property type="entry name" value="PA_dom_sf"/>
</dbReference>
<dbReference type="InterPro" id="IPR010435">
    <property type="entry name" value="C5a/SBT2-like_Fn3"/>
</dbReference>
<reference evidence="15 16" key="1">
    <citation type="journal article" date="2018" name="G3 (Bethesda)">
        <title>Phylogenetic and Phylogenomic Definition of Rhizopus Species.</title>
        <authorList>
            <person name="Gryganskyi A.P."/>
            <person name="Golan J."/>
            <person name="Dolatabadi S."/>
            <person name="Mondo S."/>
            <person name="Robb S."/>
            <person name="Idnurm A."/>
            <person name="Muszewska A."/>
            <person name="Steczkiewicz K."/>
            <person name="Masonjones S."/>
            <person name="Liao H.L."/>
            <person name="Gajdeczka M.T."/>
            <person name="Anike F."/>
            <person name="Vuek A."/>
            <person name="Anishchenko I.M."/>
            <person name="Voigt K."/>
            <person name="de Hoog G.S."/>
            <person name="Smith M.E."/>
            <person name="Heitman J."/>
            <person name="Vilgalys R."/>
            <person name="Stajich J.E."/>
        </authorList>
    </citation>
    <scope>NUCLEOTIDE SEQUENCE [LARGE SCALE GENOMIC DNA]</scope>
    <source>
        <strain evidence="15 16">LSU 92-RS-03</strain>
    </source>
</reference>
<keyword evidence="4 9" id="KW-0645">Protease</keyword>
<comment type="caution">
    <text evidence="15">The sequence shown here is derived from an EMBL/GenBank/DDBJ whole genome shotgun (WGS) entry which is preliminary data.</text>
</comment>
<feature type="domain" description="Peptidase S8/S53" evidence="12">
    <location>
        <begin position="129"/>
        <end position="555"/>
    </location>
</feature>
<evidence type="ECO:0000313" key="15">
    <source>
        <dbReference type="EMBL" id="RCI03374.1"/>
    </source>
</evidence>
<evidence type="ECO:0000256" key="4">
    <source>
        <dbReference type="ARBA" id="ARBA00022670"/>
    </source>
</evidence>
<dbReference type="Gene3D" id="3.50.30.30">
    <property type="match status" value="1"/>
</dbReference>
<evidence type="ECO:0000256" key="1">
    <source>
        <dbReference type="ARBA" id="ARBA00011073"/>
    </source>
</evidence>
<dbReference type="Pfam" id="PF00082">
    <property type="entry name" value="Peptidase_S8"/>
    <property type="match status" value="1"/>
</dbReference>
<evidence type="ECO:0000256" key="5">
    <source>
        <dbReference type="ARBA" id="ARBA00022729"/>
    </source>
</evidence>
<dbReference type="GO" id="GO:0016020">
    <property type="term" value="C:membrane"/>
    <property type="evidence" value="ECO:0007669"/>
    <property type="project" value="InterPro"/>
</dbReference>
<dbReference type="InterPro" id="IPR050131">
    <property type="entry name" value="Peptidase_S8_subtilisin-like"/>
</dbReference>
<comment type="similarity">
    <text evidence="1 9 10">Belongs to the peptidase S8 family.</text>
</comment>
<keyword evidence="7 9" id="KW-0720">Serine protease</keyword>
<dbReference type="GO" id="GO:0006508">
    <property type="term" value="P:proteolysis"/>
    <property type="evidence" value="ECO:0007669"/>
    <property type="project" value="UniProtKB-KW"/>
</dbReference>
<dbReference type="CDD" id="cd00538">
    <property type="entry name" value="PA"/>
    <property type="match status" value="1"/>
</dbReference>
<dbReference type="Pfam" id="PF02225">
    <property type="entry name" value="PA"/>
    <property type="match status" value="1"/>
</dbReference>
<evidence type="ECO:0000259" key="13">
    <source>
        <dbReference type="Pfam" id="PF02225"/>
    </source>
</evidence>
<dbReference type="PRINTS" id="PR00723">
    <property type="entry name" value="SUBTILISIN"/>
</dbReference>
<protein>
    <recommendedName>
        <fullName evidence="17">Peptidase S8/S53 domain-containing protein</fullName>
    </recommendedName>
</protein>
<feature type="signal peptide" evidence="11">
    <location>
        <begin position="1"/>
        <end position="19"/>
    </location>
</feature>
<dbReference type="InterPro" id="IPR000209">
    <property type="entry name" value="Peptidase_S8/S53_dom"/>
</dbReference>
<gene>
    <name evidence="15" type="ORF">CU098_010979</name>
</gene>
<dbReference type="InterPro" id="IPR015500">
    <property type="entry name" value="Peptidase_S8_subtilisin-rel"/>
</dbReference>
<evidence type="ECO:0000256" key="10">
    <source>
        <dbReference type="RuleBase" id="RU003355"/>
    </source>
</evidence>
<dbReference type="OrthoDB" id="206201at2759"/>
<dbReference type="InterPro" id="IPR034187">
    <property type="entry name" value="Peptidases_S8_5"/>
</dbReference>
<feature type="domain" description="C5a peptidase/Subtilisin-like protease SBT2-like Fn3-like" evidence="14">
    <location>
        <begin position="587"/>
        <end position="704"/>
    </location>
</feature>
<evidence type="ECO:0000256" key="2">
    <source>
        <dbReference type="ARBA" id="ARBA00022512"/>
    </source>
</evidence>
<organism evidence="15 16">
    <name type="scientific">Rhizopus stolonifer</name>
    <name type="common">Rhizopus nigricans</name>
    <dbReference type="NCBI Taxonomy" id="4846"/>
    <lineage>
        <taxon>Eukaryota</taxon>
        <taxon>Fungi</taxon>
        <taxon>Fungi incertae sedis</taxon>
        <taxon>Mucoromycota</taxon>
        <taxon>Mucoromycotina</taxon>
        <taxon>Mucoromycetes</taxon>
        <taxon>Mucorales</taxon>
        <taxon>Mucorineae</taxon>
        <taxon>Rhizopodaceae</taxon>
        <taxon>Rhizopus</taxon>
    </lineage>
</organism>
<dbReference type="InterPro" id="IPR023828">
    <property type="entry name" value="Peptidase_S8_Ser-AS"/>
</dbReference>
<name>A0A367KMB0_RHIST</name>
<keyword evidence="5 11" id="KW-0732">Signal</keyword>
<dbReference type="InterPro" id="IPR023827">
    <property type="entry name" value="Peptidase_S8_Asp-AS"/>
</dbReference>
<sequence length="873" mass="96259">MKLLYNSLLLLLFLGLVYAEKYIFELSTPVKSFLKDIDNKIQVRHVYDSDILNGFSAEFSSSEKAQQFKTLKASHILKSWPILDHTSITKNIKNIKKKESPTFFVPQHKDTLKQLTRANYGYKKLNVNGSGIKVGLVDSGIDYTHPALGGCFGKGCKVAYGYDLVGNNYNGTTASIKPSHDPLDNCPTNSTSATGHGTFLAGLIAAEDKEYNWTGVAPGVTLGMWKVYSCNYGLVPNDILIKAVQMAYEAGMDIINLSLGLHGGWEEEALATIISRIAAKGVHIVSANGNIGTNGIFLGGSPATGKEVIAVGSVNNEQVPGYLMKVHSKNTFTIPYRTYPNTPLTLNKTLSLSSASTTFNKTNDACKPLKEKFNNTILLVHQSNCSMLLQVQHAKKAGARVVLFYSDLETTAYPTTLYGAVLPVAFINNEQGRRVFKAIKQSKKVQAQMTNVLVSIDAPVVDLLHRVSFFSSQGPTNELQLKPELMGVGGNVFSTYPKYLKHYGFNSGTSFAAPFVSGQIALLLAQKKMKPEETKRVLMNFATQVQPPISDWQYGDSPIRQGAGMSDVVRAVHGLDLFHAMPAFLGLNDTAHMNQTQEITFYNHHSTPLHLNLTHLPSLTAEGYKDYNKNKYTPSEPVTLLTGDDSVACVSFSQQHLTIPAGKTAKVTLHFKAPTKRFNQKSHALYGGYIQASSGQNKITVPYLGMVGNMKDLPILDRLSGNNTIGYPFPSIGLPTGDRVLLSNETGHFVIKHYQNGTITGTPYVLTRLLTGTRALEIQIMKKNKVMGDFPVGSVPMTWLMRNTLTGTQTSTSFYSWPWNGKYLPKDSNSAKLLKKGNYRFRVRGLKVFGNPKKKEDWDVWTSPQFKLINHVY</sequence>
<evidence type="ECO:0000256" key="11">
    <source>
        <dbReference type="SAM" id="SignalP"/>
    </source>
</evidence>
<keyword evidence="3" id="KW-0964">Secreted</keyword>
<dbReference type="CDD" id="cd07489">
    <property type="entry name" value="Peptidases_S8_5"/>
    <property type="match status" value="1"/>
</dbReference>
<keyword evidence="6 9" id="KW-0378">Hydrolase</keyword>
<dbReference type="PROSITE" id="PS00138">
    <property type="entry name" value="SUBTILASE_SER"/>
    <property type="match status" value="1"/>
</dbReference>
<dbReference type="GO" id="GO:0004252">
    <property type="term" value="F:serine-type endopeptidase activity"/>
    <property type="evidence" value="ECO:0007669"/>
    <property type="project" value="UniProtKB-UniRule"/>
</dbReference>
<accession>A0A367KMB0</accession>
<evidence type="ECO:0008006" key="17">
    <source>
        <dbReference type="Google" id="ProtNLM"/>
    </source>
</evidence>
<dbReference type="STRING" id="4846.A0A367KMB0"/>
<dbReference type="SUPFAM" id="SSF52025">
    <property type="entry name" value="PA domain"/>
    <property type="match status" value="1"/>
</dbReference>
<proteinExistence type="inferred from homology"/>
<dbReference type="Proteomes" id="UP000253551">
    <property type="component" value="Unassembled WGS sequence"/>
</dbReference>
<evidence type="ECO:0000256" key="3">
    <source>
        <dbReference type="ARBA" id="ARBA00022525"/>
    </source>
</evidence>
<dbReference type="AlphaFoldDB" id="A0A367KMB0"/>
<evidence type="ECO:0000256" key="6">
    <source>
        <dbReference type="ARBA" id="ARBA00022801"/>
    </source>
</evidence>
<evidence type="ECO:0000259" key="14">
    <source>
        <dbReference type="Pfam" id="PF06280"/>
    </source>
</evidence>
<dbReference type="PROSITE" id="PS00136">
    <property type="entry name" value="SUBTILASE_ASP"/>
    <property type="match status" value="1"/>
</dbReference>
<feature type="chain" id="PRO_5017074281" description="Peptidase S8/S53 domain-containing protein" evidence="11">
    <location>
        <begin position="20"/>
        <end position="873"/>
    </location>
</feature>
<evidence type="ECO:0000256" key="8">
    <source>
        <dbReference type="PIRSR" id="PIRSR615500-1"/>
    </source>
</evidence>
<evidence type="ECO:0000313" key="16">
    <source>
        <dbReference type="Proteomes" id="UP000253551"/>
    </source>
</evidence>
<dbReference type="PROSITE" id="PS51892">
    <property type="entry name" value="SUBTILASE"/>
    <property type="match status" value="1"/>
</dbReference>
<feature type="active site" description="Charge relay system" evidence="8 9">
    <location>
        <position position="510"/>
    </location>
</feature>
<feature type="active site" description="Charge relay system" evidence="8 9">
    <location>
        <position position="138"/>
    </location>
</feature>
<dbReference type="InterPro" id="IPR036852">
    <property type="entry name" value="Peptidase_S8/S53_dom_sf"/>
</dbReference>
<keyword evidence="16" id="KW-1185">Reference proteome</keyword>
<evidence type="ECO:0000256" key="7">
    <source>
        <dbReference type="ARBA" id="ARBA00022825"/>
    </source>
</evidence>
<dbReference type="PANTHER" id="PTHR43806:SF66">
    <property type="entry name" value="SERIN ENDOPEPTIDASE"/>
    <property type="match status" value="1"/>
</dbReference>
<dbReference type="Pfam" id="PF06280">
    <property type="entry name" value="fn3_5"/>
    <property type="match status" value="1"/>
</dbReference>
<dbReference type="InterPro" id="IPR003137">
    <property type="entry name" value="PA_domain"/>
</dbReference>
<evidence type="ECO:0000259" key="12">
    <source>
        <dbReference type="Pfam" id="PF00082"/>
    </source>
</evidence>
<dbReference type="SUPFAM" id="SSF52743">
    <property type="entry name" value="Subtilisin-like"/>
    <property type="match status" value="1"/>
</dbReference>
<evidence type="ECO:0000256" key="9">
    <source>
        <dbReference type="PROSITE-ProRule" id="PRU01240"/>
    </source>
</evidence>